<reference evidence="2 3" key="1">
    <citation type="journal article" date="2013" name="Genome Announc.">
        <title>Draft Genome Sequence of Amycolatopsis decaplanina Strain DSM 44594T.</title>
        <authorList>
            <person name="Kaur N."/>
            <person name="Kumar S."/>
            <person name="Bala M."/>
            <person name="Raghava G.P."/>
            <person name="Mayilraj S."/>
        </authorList>
    </citation>
    <scope>NUCLEOTIDE SEQUENCE [LARGE SCALE GENOMIC DNA]</scope>
    <source>
        <strain evidence="2 3">DSM 44594</strain>
    </source>
</reference>
<evidence type="ECO:0000256" key="1">
    <source>
        <dbReference type="PIRSR" id="PIRSR016184-1"/>
    </source>
</evidence>
<dbReference type="NCBIfam" id="TIGR00654">
    <property type="entry name" value="PhzF_family"/>
    <property type="match status" value="1"/>
</dbReference>
<dbReference type="InterPro" id="IPR003719">
    <property type="entry name" value="Phenazine_PhzF-like"/>
</dbReference>
<keyword evidence="3" id="KW-1185">Reference proteome</keyword>
<sequence>MYRYVIMDVFTGTPLEGNPVLVLLAASGLSSAQMQAIAVETHLSETTFVLPAEGSGDVRVRIFTPTCELPFAGHPTLGTAIALAHQSDRTSLVMETLVGNVEFTFERDDGGTVSASMIQPIPVWEPYEHAETLAEGVGVRAAEQTVFAYRNGPRHVLFPVRDIEELSSLTPDLRLLATLPDMSAFCFAGEGTRWRARMFSPAYGVTEDAATGSAAGPLAVHLARTGRISYGDRIEIRQGVEMGRPSTMVATAWGSGERPERIVVSGTAVPVARGEFLLEGTESAS</sequence>
<organism evidence="2 3">
    <name type="scientific">Amycolatopsis decaplanina DSM 44594</name>
    <dbReference type="NCBI Taxonomy" id="1284240"/>
    <lineage>
        <taxon>Bacteria</taxon>
        <taxon>Bacillati</taxon>
        <taxon>Actinomycetota</taxon>
        <taxon>Actinomycetes</taxon>
        <taxon>Pseudonocardiales</taxon>
        <taxon>Pseudonocardiaceae</taxon>
        <taxon>Amycolatopsis</taxon>
    </lineage>
</organism>
<dbReference type="PANTHER" id="PTHR13774:SF32">
    <property type="entry name" value="ANTISENSE-ENHANCING SEQUENCE 1"/>
    <property type="match status" value="1"/>
</dbReference>
<dbReference type="EMBL" id="AOHO01000012">
    <property type="protein sequence ID" value="EME65688.1"/>
    <property type="molecule type" value="Genomic_DNA"/>
</dbReference>
<gene>
    <name evidence="2" type="ORF">H074_00292</name>
</gene>
<evidence type="ECO:0000313" key="3">
    <source>
        <dbReference type="Proteomes" id="UP000054226"/>
    </source>
</evidence>
<proteinExistence type="predicted"/>
<accession>M2ZYB0</accession>
<feature type="active site" evidence="1">
    <location>
        <position position="45"/>
    </location>
</feature>
<dbReference type="GO" id="GO:0005737">
    <property type="term" value="C:cytoplasm"/>
    <property type="evidence" value="ECO:0007669"/>
    <property type="project" value="TreeGrafter"/>
</dbReference>
<dbReference type="SUPFAM" id="SSF54506">
    <property type="entry name" value="Diaminopimelate epimerase-like"/>
    <property type="match status" value="1"/>
</dbReference>
<dbReference type="Gene3D" id="3.10.310.10">
    <property type="entry name" value="Diaminopimelate Epimerase, Chain A, domain 1"/>
    <property type="match status" value="2"/>
</dbReference>
<dbReference type="PIRSF" id="PIRSF016184">
    <property type="entry name" value="PhzC_PhzF"/>
    <property type="match status" value="1"/>
</dbReference>
<dbReference type="PANTHER" id="PTHR13774">
    <property type="entry name" value="PHENAZINE BIOSYNTHESIS PROTEIN"/>
    <property type="match status" value="1"/>
</dbReference>
<dbReference type="GO" id="GO:0016853">
    <property type="term" value="F:isomerase activity"/>
    <property type="evidence" value="ECO:0007669"/>
    <property type="project" value="TreeGrafter"/>
</dbReference>
<dbReference type="AlphaFoldDB" id="M2ZYB0"/>
<evidence type="ECO:0000313" key="2">
    <source>
        <dbReference type="EMBL" id="EME65688.1"/>
    </source>
</evidence>
<name>M2ZYB0_9PSEU</name>
<protein>
    <submittedName>
        <fullName evidence="2">Phenazine biosynthesis protein</fullName>
    </submittedName>
</protein>
<dbReference type="RefSeq" id="WP_007028009.1">
    <property type="nucleotide sequence ID" value="NZ_AOHO01000012.1"/>
</dbReference>
<dbReference type="Pfam" id="PF02567">
    <property type="entry name" value="PhzC-PhzF"/>
    <property type="match status" value="1"/>
</dbReference>
<comment type="caution">
    <text evidence="2">The sequence shown here is derived from an EMBL/GenBank/DDBJ whole genome shotgun (WGS) entry which is preliminary data.</text>
</comment>
<dbReference type="Proteomes" id="UP000054226">
    <property type="component" value="Unassembled WGS sequence"/>
</dbReference>
<dbReference type="OrthoDB" id="9788221at2"/>
<dbReference type="PATRIC" id="fig|1284240.4.peg.55"/>